<evidence type="ECO:0000313" key="3">
    <source>
        <dbReference type="EMBL" id="KAI5058995.1"/>
    </source>
</evidence>
<sequence>MVRMKKAARSVGDSGDASASLVHRGRPKKTEEELLAAESRHPKRLFELSITISVGGVDIDSGLLPVLKEFLEKETIAGMCSIEHGRNVFHLHFQMVVRIMSTSIIAVNKKVKTYLRWDRESHVDATVLCRALKKKNMHTFQGMIGYCLKDVGKDHFENVGHNISPDDINKGIELYTLHGEDDLKNKVCLTNTNVLDRAFMYWKYSLNHPFGHDFLGTFHRMIKSGKYYLSSTWITPYQGRGTEQQEIVVVWKCMAFLSTITYNDILDIFVLQGATHPCWD</sequence>
<dbReference type="Proteomes" id="UP000886520">
    <property type="component" value="Chromosome 25"/>
</dbReference>
<dbReference type="AlphaFoldDB" id="A0A9D4U196"/>
<evidence type="ECO:0000313" key="4">
    <source>
        <dbReference type="Proteomes" id="UP000886520"/>
    </source>
</evidence>
<feature type="domain" description="Replitron HUH endonuclease" evidence="2">
    <location>
        <begin position="50"/>
        <end position="175"/>
    </location>
</feature>
<dbReference type="InterPro" id="IPR054424">
    <property type="entry name" value="Replitron_HUH"/>
</dbReference>
<protein>
    <recommendedName>
        <fullName evidence="2">Replitron HUH endonuclease domain-containing protein</fullName>
    </recommendedName>
</protein>
<name>A0A9D4U196_ADICA</name>
<proteinExistence type="predicted"/>
<evidence type="ECO:0000256" key="1">
    <source>
        <dbReference type="SAM" id="MobiDB-lite"/>
    </source>
</evidence>
<dbReference type="Pfam" id="PF21859">
    <property type="entry name" value="Replitron_HUH"/>
    <property type="match status" value="1"/>
</dbReference>
<dbReference type="OrthoDB" id="1990019at2759"/>
<dbReference type="EMBL" id="JABFUD020000025">
    <property type="protein sequence ID" value="KAI5058995.1"/>
    <property type="molecule type" value="Genomic_DNA"/>
</dbReference>
<organism evidence="3 4">
    <name type="scientific">Adiantum capillus-veneris</name>
    <name type="common">Maidenhair fern</name>
    <dbReference type="NCBI Taxonomy" id="13818"/>
    <lineage>
        <taxon>Eukaryota</taxon>
        <taxon>Viridiplantae</taxon>
        <taxon>Streptophyta</taxon>
        <taxon>Embryophyta</taxon>
        <taxon>Tracheophyta</taxon>
        <taxon>Polypodiopsida</taxon>
        <taxon>Polypodiidae</taxon>
        <taxon>Polypodiales</taxon>
        <taxon>Pteridineae</taxon>
        <taxon>Pteridaceae</taxon>
        <taxon>Vittarioideae</taxon>
        <taxon>Adiantum</taxon>
    </lineage>
</organism>
<gene>
    <name evidence="3" type="ORF">GOP47_0025314</name>
</gene>
<accession>A0A9D4U196</accession>
<reference evidence="3" key="1">
    <citation type="submission" date="2021-01" db="EMBL/GenBank/DDBJ databases">
        <title>Adiantum capillus-veneris genome.</title>
        <authorList>
            <person name="Fang Y."/>
            <person name="Liao Q."/>
        </authorList>
    </citation>
    <scope>NUCLEOTIDE SEQUENCE</scope>
    <source>
        <strain evidence="3">H3</strain>
        <tissue evidence="3">Leaf</tissue>
    </source>
</reference>
<comment type="caution">
    <text evidence="3">The sequence shown here is derived from an EMBL/GenBank/DDBJ whole genome shotgun (WGS) entry which is preliminary data.</text>
</comment>
<evidence type="ECO:0000259" key="2">
    <source>
        <dbReference type="Pfam" id="PF21859"/>
    </source>
</evidence>
<keyword evidence="4" id="KW-1185">Reference proteome</keyword>
<feature type="region of interest" description="Disordered" evidence="1">
    <location>
        <begin position="1"/>
        <end position="31"/>
    </location>
</feature>